<dbReference type="Pfam" id="PF03472">
    <property type="entry name" value="Autoind_bind"/>
    <property type="match status" value="1"/>
</dbReference>
<dbReference type="Pfam" id="PF08281">
    <property type="entry name" value="Sigma70_r4_2"/>
    <property type="match status" value="1"/>
</dbReference>
<comment type="caution">
    <text evidence="5">The sequence shown here is derived from an EMBL/GenBank/DDBJ whole genome shotgun (WGS) entry which is preliminary data.</text>
</comment>
<name>A0A4S3MCV2_9RHOB</name>
<keyword evidence="2" id="KW-0238">DNA-binding</keyword>
<proteinExistence type="predicted"/>
<dbReference type="PROSITE" id="PS50043">
    <property type="entry name" value="HTH_LUXR_2"/>
    <property type="match status" value="1"/>
</dbReference>
<dbReference type="EMBL" id="SSMD01000003">
    <property type="protein sequence ID" value="THD74861.1"/>
    <property type="molecule type" value="Genomic_DNA"/>
</dbReference>
<organism evidence="5 6">
    <name type="scientific">Thalassobius vesicularis</name>
    <dbReference type="NCBI Taxonomy" id="1294297"/>
    <lineage>
        <taxon>Bacteria</taxon>
        <taxon>Pseudomonadati</taxon>
        <taxon>Pseudomonadota</taxon>
        <taxon>Alphaproteobacteria</taxon>
        <taxon>Rhodobacterales</taxon>
        <taxon>Roseobacteraceae</taxon>
        <taxon>Thalassovita</taxon>
    </lineage>
</organism>
<dbReference type="InterPro" id="IPR013249">
    <property type="entry name" value="RNA_pol_sigma70_r4_t2"/>
</dbReference>
<dbReference type="GO" id="GO:0003677">
    <property type="term" value="F:DNA binding"/>
    <property type="evidence" value="ECO:0007669"/>
    <property type="project" value="UniProtKB-KW"/>
</dbReference>
<dbReference type="GO" id="GO:0006352">
    <property type="term" value="P:DNA-templated transcription initiation"/>
    <property type="evidence" value="ECO:0007669"/>
    <property type="project" value="InterPro"/>
</dbReference>
<gene>
    <name evidence="5" type="ORF">E7681_07845</name>
</gene>
<evidence type="ECO:0000313" key="5">
    <source>
        <dbReference type="EMBL" id="THD74861.1"/>
    </source>
</evidence>
<dbReference type="SUPFAM" id="SSF46894">
    <property type="entry name" value="C-terminal effector domain of the bipartite response regulators"/>
    <property type="match status" value="1"/>
</dbReference>
<protein>
    <submittedName>
        <fullName evidence="5">LuxR family transcriptional regulator</fullName>
    </submittedName>
</protein>
<dbReference type="Proteomes" id="UP000306113">
    <property type="component" value="Unassembled WGS sequence"/>
</dbReference>
<feature type="domain" description="HTH luxR-type" evidence="4">
    <location>
        <begin position="196"/>
        <end position="261"/>
    </location>
</feature>
<evidence type="ECO:0000256" key="1">
    <source>
        <dbReference type="ARBA" id="ARBA00023015"/>
    </source>
</evidence>
<dbReference type="InterPro" id="IPR036693">
    <property type="entry name" value="TF_LuxR_autoind-bd_dom_sf"/>
</dbReference>
<keyword evidence="6" id="KW-1185">Reference proteome</keyword>
<dbReference type="CDD" id="cd06170">
    <property type="entry name" value="LuxR_C_like"/>
    <property type="match status" value="1"/>
</dbReference>
<dbReference type="AlphaFoldDB" id="A0A4S3MCV2"/>
<dbReference type="InterPro" id="IPR000792">
    <property type="entry name" value="Tscrpt_reg_LuxR_C"/>
</dbReference>
<reference evidence="5 6" key="1">
    <citation type="submission" date="2019-04" db="EMBL/GenBank/DDBJ databases">
        <title>Draft genome sequence of Youngimonas vesicularis.</title>
        <authorList>
            <person name="Hameed A."/>
        </authorList>
    </citation>
    <scope>NUCLEOTIDE SEQUENCE [LARGE SCALE GENOMIC DNA]</scope>
    <source>
        <strain evidence="5 6">CC-AMW-E</strain>
    </source>
</reference>
<evidence type="ECO:0000313" key="6">
    <source>
        <dbReference type="Proteomes" id="UP000306113"/>
    </source>
</evidence>
<keyword evidence="1" id="KW-0805">Transcription regulation</keyword>
<dbReference type="InterPro" id="IPR036388">
    <property type="entry name" value="WH-like_DNA-bd_sf"/>
</dbReference>
<evidence type="ECO:0000259" key="4">
    <source>
        <dbReference type="PROSITE" id="PS50043"/>
    </source>
</evidence>
<dbReference type="Gene3D" id="1.10.10.10">
    <property type="entry name" value="Winged helix-like DNA-binding domain superfamily/Winged helix DNA-binding domain"/>
    <property type="match status" value="1"/>
</dbReference>
<dbReference type="GO" id="GO:0016987">
    <property type="term" value="F:sigma factor activity"/>
    <property type="evidence" value="ECO:0007669"/>
    <property type="project" value="InterPro"/>
</dbReference>
<dbReference type="OrthoDB" id="3679796at2"/>
<accession>A0A4S3MCV2</accession>
<evidence type="ECO:0000256" key="3">
    <source>
        <dbReference type="ARBA" id="ARBA00023163"/>
    </source>
</evidence>
<dbReference type="SMART" id="SM00421">
    <property type="entry name" value="HTH_LUXR"/>
    <property type="match status" value="1"/>
</dbReference>
<dbReference type="SUPFAM" id="SSF75516">
    <property type="entry name" value="Pheromone-binding domain of LuxR-like quorum-sensing transcription factors"/>
    <property type="match status" value="1"/>
</dbReference>
<dbReference type="Gene3D" id="3.30.450.80">
    <property type="entry name" value="Transcription factor LuxR-like, autoinducer-binding domain"/>
    <property type="match status" value="1"/>
</dbReference>
<evidence type="ECO:0000256" key="2">
    <source>
        <dbReference type="ARBA" id="ARBA00023125"/>
    </source>
</evidence>
<keyword evidence="3" id="KW-0804">Transcription</keyword>
<dbReference type="PRINTS" id="PR00038">
    <property type="entry name" value="HTHLUXR"/>
</dbReference>
<sequence length="268" mass="30018">MPRRHHSGQHTQPQESVVTISQYLTALSNTQSIEELWDMHTKKMATYGFDRLLYGFTRYRSGTSLGDPEDYVILSNHNPAYTDVFMGQGLYFHAPMVKWVLENEGACSWNILPLMMQNGALSDAERKVIAFNQSMQVTAGYSISFRSISPRSKGAIALTAQPGLTQDEVDRIWAKHGDDILVSNNVAHLKIMTLPYSGPSRQLTKRQREALEWVGDGKTTQDIALLMGLTPATVEKHLRLAREALSVETTAQAVLKAAFLNQMFVMEV</sequence>
<dbReference type="InterPro" id="IPR016032">
    <property type="entry name" value="Sig_transdc_resp-reg_C-effctor"/>
</dbReference>
<dbReference type="InterPro" id="IPR005143">
    <property type="entry name" value="TF_LuxR_autoind-bd_dom"/>
</dbReference>